<feature type="domain" description="FAD dependent oxidoreductase" evidence="3">
    <location>
        <begin position="10"/>
        <end position="355"/>
    </location>
</feature>
<evidence type="ECO:0000256" key="1">
    <source>
        <dbReference type="ARBA" id="ARBA00023002"/>
    </source>
</evidence>
<sequence length="376" mass="41085">MDKKSDFEMIIIGCGIAGASLAYFLAERGITDILILEREEQPGYHSTGRSAAVLVEFDLVPSTLQLKLLGGQFLRNPPTDFSETPLLQRSGILIMLQGALWKQARQMIPSLRQSGAIVEILNQEETVSMIPVLSPANFDGAVLLPEDGHIDVNELLWSYLRHAKRRGTQLRCEEEVREIKTDQGRCRGVITSRGEYGSRWVINAAGAWAGKIRGLAGPSPVQLTPHRRTIITFAAPEGMSVSKWPLVTDLSHDLYFAPESAGLMASPMDEDPVEPCDARPDELVVAQTIERLKELTPRLVPESISHKWAGLRTFAPDQAMVVGEDPVLKGFFWLSGQGGAGIETSAAVGQIAAELILDGRTKLIDAQVISPARFAV</sequence>
<dbReference type="Gene3D" id="3.30.9.10">
    <property type="entry name" value="D-Amino Acid Oxidase, subunit A, domain 2"/>
    <property type="match status" value="1"/>
</dbReference>
<reference evidence="4 5" key="1">
    <citation type="submission" date="2020-08" db="EMBL/GenBank/DDBJ databases">
        <title>Bridging the membrane lipid divide: bacteria of the FCB group superphylum have the potential to synthesize archaeal ether lipids.</title>
        <authorList>
            <person name="Villanueva L."/>
            <person name="Von Meijenfeldt F.A.B."/>
            <person name="Westbye A.B."/>
            <person name="Yadav S."/>
            <person name="Hopmans E.C."/>
            <person name="Dutilh B.E."/>
            <person name="Sinninghe Damste J.S."/>
        </authorList>
    </citation>
    <scope>NUCLEOTIDE SEQUENCE [LARGE SCALE GENOMIC DNA]</scope>
    <source>
        <strain evidence="4">NIOZ-UU27</strain>
    </source>
</reference>
<dbReference type="Proteomes" id="UP000650524">
    <property type="component" value="Unassembled WGS sequence"/>
</dbReference>
<keyword evidence="2" id="KW-0472">Membrane</keyword>
<dbReference type="GO" id="GO:0005737">
    <property type="term" value="C:cytoplasm"/>
    <property type="evidence" value="ECO:0007669"/>
    <property type="project" value="TreeGrafter"/>
</dbReference>
<dbReference type="GO" id="GO:0016491">
    <property type="term" value="F:oxidoreductase activity"/>
    <property type="evidence" value="ECO:0007669"/>
    <property type="project" value="UniProtKB-KW"/>
</dbReference>
<accession>A0A8J6T7F7</accession>
<evidence type="ECO:0000256" key="2">
    <source>
        <dbReference type="SAM" id="Phobius"/>
    </source>
</evidence>
<organism evidence="4 5">
    <name type="scientific">Candidatus Desulfacyla euxinica</name>
    <dbReference type="NCBI Taxonomy" id="2841693"/>
    <lineage>
        <taxon>Bacteria</taxon>
        <taxon>Deltaproteobacteria</taxon>
        <taxon>Candidatus Desulfacyla</taxon>
    </lineage>
</organism>
<feature type="transmembrane region" description="Helical" evidence="2">
    <location>
        <begin position="7"/>
        <end position="26"/>
    </location>
</feature>
<dbReference type="PANTHER" id="PTHR13847">
    <property type="entry name" value="SARCOSINE DEHYDROGENASE-RELATED"/>
    <property type="match status" value="1"/>
</dbReference>
<dbReference type="SUPFAM" id="SSF51905">
    <property type="entry name" value="FAD/NAD(P)-binding domain"/>
    <property type="match status" value="1"/>
</dbReference>
<keyword evidence="1" id="KW-0560">Oxidoreductase</keyword>
<evidence type="ECO:0000313" key="4">
    <source>
        <dbReference type="EMBL" id="MBC8177129.1"/>
    </source>
</evidence>
<dbReference type="Pfam" id="PF01266">
    <property type="entry name" value="DAO"/>
    <property type="match status" value="1"/>
</dbReference>
<dbReference type="Gene3D" id="3.50.50.60">
    <property type="entry name" value="FAD/NAD(P)-binding domain"/>
    <property type="match status" value="1"/>
</dbReference>
<gene>
    <name evidence="4" type="ORF">H8E19_06955</name>
</gene>
<dbReference type="AlphaFoldDB" id="A0A8J6T7F7"/>
<keyword evidence="2" id="KW-1133">Transmembrane helix</keyword>
<comment type="caution">
    <text evidence="4">The sequence shown here is derived from an EMBL/GenBank/DDBJ whole genome shotgun (WGS) entry which is preliminary data.</text>
</comment>
<dbReference type="InterPro" id="IPR006076">
    <property type="entry name" value="FAD-dep_OxRdtase"/>
</dbReference>
<evidence type="ECO:0000259" key="3">
    <source>
        <dbReference type="Pfam" id="PF01266"/>
    </source>
</evidence>
<proteinExistence type="predicted"/>
<evidence type="ECO:0000313" key="5">
    <source>
        <dbReference type="Proteomes" id="UP000650524"/>
    </source>
</evidence>
<protein>
    <submittedName>
        <fullName evidence="4">FAD-binding oxidoreductase</fullName>
    </submittedName>
</protein>
<dbReference type="InterPro" id="IPR036188">
    <property type="entry name" value="FAD/NAD-bd_sf"/>
</dbReference>
<dbReference type="EMBL" id="JACNJD010000189">
    <property type="protein sequence ID" value="MBC8177129.1"/>
    <property type="molecule type" value="Genomic_DNA"/>
</dbReference>
<name>A0A8J6T7F7_9DELT</name>
<keyword evidence="2" id="KW-0812">Transmembrane</keyword>
<dbReference type="PANTHER" id="PTHR13847:SF287">
    <property type="entry name" value="FAD-DEPENDENT OXIDOREDUCTASE DOMAIN-CONTAINING PROTEIN 1"/>
    <property type="match status" value="1"/>
</dbReference>